<dbReference type="CDD" id="cd00093">
    <property type="entry name" value="HTH_XRE"/>
    <property type="match status" value="1"/>
</dbReference>
<dbReference type="Gene3D" id="1.10.8.430">
    <property type="entry name" value="Helical domain of apoptotic protease-activating factors"/>
    <property type="match status" value="1"/>
</dbReference>
<dbReference type="SUPFAM" id="SSF48452">
    <property type="entry name" value="TPR-like"/>
    <property type="match status" value="1"/>
</dbReference>
<dbReference type="InterPro" id="IPR011990">
    <property type="entry name" value="TPR-like_helical_dom_sf"/>
</dbReference>
<dbReference type="GO" id="GO:0003677">
    <property type="term" value="F:DNA binding"/>
    <property type="evidence" value="ECO:0007669"/>
    <property type="project" value="InterPro"/>
</dbReference>
<dbReference type="Proteomes" id="UP000033393">
    <property type="component" value="Unassembled WGS sequence"/>
</dbReference>
<dbReference type="EMBL" id="JYJG01000292">
    <property type="protein sequence ID" value="KJK43409.1"/>
    <property type="molecule type" value="Genomic_DNA"/>
</dbReference>
<dbReference type="InterPro" id="IPR010982">
    <property type="entry name" value="Lambda_DNA-bd_dom_sf"/>
</dbReference>
<dbReference type="OrthoDB" id="7628974at2"/>
<dbReference type="Pfam" id="PF00931">
    <property type="entry name" value="NB-ARC"/>
    <property type="match status" value="1"/>
</dbReference>
<comment type="caution">
    <text evidence="2">The sequence shown here is derived from an EMBL/GenBank/DDBJ whole genome shotgun (WGS) entry which is preliminary data.</text>
</comment>
<dbReference type="InterPro" id="IPR027417">
    <property type="entry name" value="P-loop_NTPase"/>
</dbReference>
<keyword evidence="3" id="KW-1185">Reference proteome</keyword>
<dbReference type="InterPro" id="IPR042197">
    <property type="entry name" value="Apaf_helical"/>
</dbReference>
<feature type="domain" description="HTH cro/C1-type" evidence="1">
    <location>
        <begin position="17"/>
        <end position="72"/>
    </location>
</feature>
<dbReference type="SUPFAM" id="SSF52540">
    <property type="entry name" value="P-loop containing nucleoside triphosphate hydrolases"/>
    <property type="match status" value="1"/>
</dbReference>
<sequence length="752" mass="81867">MCATHTSLSGSTFGEVLLSLRMAAGLSQAGLALTSGMSVRALRELERGRASAPQERSTELLADALRLAGDARESFLVLAKEGRRRSIGIAKGAELRRLPAVSGLVGRQPELLRLSREAEAGGVVVIAGPPGVGKTSLAVAAADELVSSFPDGCLAVDLRGVDDRPLSSAAALEAMLTSLDVSPGRMPATVEERSSLFRKVLRDRRVLVVLDNASNEGQVRPLLAMSEGCLTIVTCRRVLAGLESARWMVLDTLAEDGALELFASVAGEQVVREEPQAARELVALCGNLPLAVRMVGNRLAAWRNERPVAALAGALRDERGRLDSLSMGNEDLRTAFSMSYQVLSPRARLVFRRLAVVPGVHFDDDLAAVATGVPVAEVGLVLDELVEMSLLTITTESVRFQFHDLIRIFARERRLEEEPQDVRDQLRDAFATHVLDLASAAGRLFFPDVREVPRDCPFRSYEEAAEWLDREASNWSAVQREAAALGRHRQVLDFAVSIHRYAIGREQKHRWDEVFELGLQAARALGDRRGEAEMLSPLGSAQDRCADNQELALTTLREAVAVAEEIGHRRIVMSANSSIGLALSRLGRFAEALEHTTFAYKRSGEFGFFQQRVWVSLALGTCLLAAGRFAEALALFASTLDQTKQNGDQTNPETLHRVTALLLTLMGDCLSALGRWSEAADSYHGARTTIGALQMSYRTEAELALNEGVARRRTGEAEQARACLMFALGKLDALGNREQREIAEAELELLPH</sequence>
<organism evidence="2 3">
    <name type="scientific">Lentzea aerocolonigenes</name>
    <name type="common">Lechevalieria aerocolonigenes</name>
    <name type="synonym">Saccharothrix aerocolonigenes</name>
    <dbReference type="NCBI Taxonomy" id="68170"/>
    <lineage>
        <taxon>Bacteria</taxon>
        <taxon>Bacillati</taxon>
        <taxon>Actinomycetota</taxon>
        <taxon>Actinomycetes</taxon>
        <taxon>Pseudonocardiales</taxon>
        <taxon>Pseudonocardiaceae</taxon>
        <taxon>Lentzea</taxon>
    </lineage>
</organism>
<name>A0A0F0GIT3_LENAE</name>
<protein>
    <recommendedName>
        <fullName evidence="1">HTH cro/C1-type domain-containing protein</fullName>
    </recommendedName>
</protein>
<accession>A0A0F0GIT3</accession>
<dbReference type="PANTHER" id="PTHR47691:SF3">
    <property type="entry name" value="HTH-TYPE TRANSCRIPTIONAL REGULATOR RV0890C-RELATED"/>
    <property type="match status" value="1"/>
</dbReference>
<proteinExistence type="predicted"/>
<dbReference type="InterPro" id="IPR003593">
    <property type="entry name" value="AAA+_ATPase"/>
</dbReference>
<dbReference type="PRINTS" id="PR00364">
    <property type="entry name" value="DISEASERSIST"/>
</dbReference>
<dbReference type="Gene3D" id="3.40.50.300">
    <property type="entry name" value="P-loop containing nucleotide triphosphate hydrolases"/>
    <property type="match status" value="1"/>
</dbReference>
<dbReference type="Gene3D" id="1.10.260.40">
    <property type="entry name" value="lambda repressor-like DNA-binding domains"/>
    <property type="match status" value="1"/>
</dbReference>
<dbReference type="PROSITE" id="PS50943">
    <property type="entry name" value="HTH_CROC1"/>
    <property type="match status" value="1"/>
</dbReference>
<evidence type="ECO:0000259" key="1">
    <source>
        <dbReference type="PROSITE" id="PS50943"/>
    </source>
</evidence>
<evidence type="ECO:0000313" key="2">
    <source>
        <dbReference type="EMBL" id="KJK43409.1"/>
    </source>
</evidence>
<dbReference type="SUPFAM" id="SSF47413">
    <property type="entry name" value="lambda repressor-like DNA-binding domains"/>
    <property type="match status" value="1"/>
</dbReference>
<dbReference type="InterPro" id="IPR002182">
    <property type="entry name" value="NB-ARC"/>
</dbReference>
<reference evidence="2 3" key="1">
    <citation type="submission" date="2015-02" db="EMBL/GenBank/DDBJ databases">
        <authorList>
            <person name="Ju K.-S."/>
            <person name="Doroghazi J.R."/>
            <person name="Metcalf W."/>
        </authorList>
    </citation>
    <scope>NUCLEOTIDE SEQUENCE [LARGE SCALE GENOMIC DNA]</scope>
    <source>
        <strain evidence="2 3">NRRL B-16140</strain>
    </source>
</reference>
<dbReference type="AlphaFoldDB" id="A0A0F0GIT3"/>
<dbReference type="GO" id="GO:0043531">
    <property type="term" value="F:ADP binding"/>
    <property type="evidence" value="ECO:0007669"/>
    <property type="project" value="InterPro"/>
</dbReference>
<dbReference type="Gene3D" id="1.25.40.10">
    <property type="entry name" value="Tetratricopeptide repeat domain"/>
    <property type="match status" value="2"/>
</dbReference>
<dbReference type="InterPro" id="IPR001387">
    <property type="entry name" value="Cro/C1-type_HTH"/>
</dbReference>
<evidence type="ECO:0000313" key="3">
    <source>
        <dbReference type="Proteomes" id="UP000033393"/>
    </source>
</evidence>
<gene>
    <name evidence="2" type="ORF">UK23_33355</name>
</gene>
<dbReference type="PANTHER" id="PTHR47691">
    <property type="entry name" value="REGULATOR-RELATED"/>
    <property type="match status" value="1"/>
</dbReference>
<dbReference type="Pfam" id="PF13560">
    <property type="entry name" value="HTH_31"/>
    <property type="match status" value="1"/>
</dbReference>
<dbReference type="SMART" id="SM00382">
    <property type="entry name" value="AAA"/>
    <property type="match status" value="1"/>
</dbReference>
<dbReference type="PATRIC" id="fig|68170.10.peg.8662"/>
<dbReference type="SMART" id="SM00530">
    <property type="entry name" value="HTH_XRE"/>
    <property type="match status" value="1"/>
</dbReference>